<evidence type="ECO:0000256" key="8">
    <source>
        <dbReference type="ARBA" id="ARBA00052101"/>
    </source>
</evidence>
<feature type="binding site" evidence="9">
    <location>
        <position position="243"/>
    </location>
    <ligand>
        <name>glycerol</name>
        <dbReference type="ChEBI" id="CHEBI:17754"/>
    </ligand>
</feature>
<dbReference type="EMBL" id="WIVE01000003">
    <property type="protein sequence ID" value="MQX35347.1"/>
    <property type="molecule type" value="Genomic_DNA"/>
</dbReference>
<dbReference type="HAMAP" id="MF_00186">
    <property type="entry name" value="Glycerol_kin"/>
    <property type="match status" value="1"/>
</dbReference>
<feature type="binding site" evidence="9">
    <location>
        <position position="82"/>
    </location>
    <ligand>
        <name>glycerol</name>
        <dbReference type="ChEBI" id="CHEBI:17754"/>
    </ligand>
</feature>
<dbReference type="FunFam" id="3.30.420.40:FF:000008">
    <property type="entry name" value="Glycerol kinase"/>
    <property type="match status" value="1"/>
</dbReference>
<keyword evidence="4 9" id="KW-0547">Nucleotide-binding</keyword>
<dbReference type="PROSITE" id="PS00445">
    <property type="entry name" value="FGGY_KINASES_2"/>
    <property type="match status" value="1"/>
</dbReference>
<evidence type="ECO:0000259" key="11">
    <source>
        <dbReference type="Pfam" id="PF00370"/>
    </source>
</evidence>
<feature type="binding site" evidence="9">
    <location>
        <position position="411"/>
    </location>
    <ligand>
        <name>ADP</name>
        <dbReference type="ChEBI" id="CHEBI:456216"/>
    </ligand>
</feature>
<dbReference type="GO" id="GO:0019563">
    <property type="term" value="P:glycerol catabolic process"/>
    <property type="evidence" value="ECO:0007669"/>
    <property type="project" value="UniProtKB-UniRule"/>
</dbReference>
<dbReference type="InterPro" id="IPR000577">
    <property type="entry name" value="Carb_kinase_FGGY"/>
</dbReference>
<feature type="binding site" evidence="9">
    <location>
        <position position="308"/>
    </location>
    <ligand>
        <name>ADP</name>
        <dbReference type="ChEBI" id="CHEBI:456216"/>
    </ligand>
</feature>
<feature type="binding site" evidence="9">
    <location>
        <position position="243"/>
    </location>
    <ligand>
        <name>sn-glycerol 3-phosphate</name>
        <dbReference type="ChEBI" id="CHEBI:57597"/>
    </ligand>
</feature>
<dbReference type="NCBIfam" id="TIGR01311">
    <property type="entry name" value="glycerol_kin"/>
    <property type="match status" value="1"/>
</dbReference>
<evidence type="ECO:0000256" key="4">
    <source>
        <dbReference type="ARBA" id="ARBA00022741"/>
    </source>
</evidence>
<dbReference type="PANTHER" id="PTHR10196">
    <property type="entry name" value="SUGAR KINASE"/>
    <property type="match status" value="1"/>
</dbReference>
<dbReference type="Pfam" id="PF02782">
    <property type="entry name" value="FGGY_C"/>
    <property type="match status" value="1"/>
</dbReference>
<name>A0A7X2D3A1_9PROT</name>
<evidence type="ECO:0000256" key="10">
    <source>
        <dbReference type="RuleBase" id="RU003733"/>
    </source>
</evidence>
<dbReference type="PIRSF" id="PIRSF000538">
    <property type="entry name" value="GlpK"/>
    <property type="match status" value="1"/>
</dbReference>
<dbReference type="Gene3D" id="3.30.420.40">
    <property type="match status" value="2"/>
</dbReference>
<feature type="binding site" evidence="9">
    <location>
        <position position="244"/>
    </location>
    <ligand>
        <name>glycerol</name>
        <dbReference type="ChEBI" id="CHEBI:17754"/>
    </ligand>
</feature>
<feature type="binding site" evidence="9">
    <location>
        <position position="308"/>
    </location>
    <ligand>
        <name>ATP</name>
        <dbReference type="ChEBI" id="CHEBI:30616"/>
    </ligand>
</feature>
<dbReference type="Proteomes" id="UP000434582">
    <property type="component" value="Unassembled WGS sequence"/>
</dbReference>
<feature type="binding site" evidence="9">
    <location>
        <position position="12"/>
    </location>
    <ligand>
        <name>sn-glycerol 3-phosphate</name>
        <dbReference type="ChEBI" id="CHEBI:57597"/>
    </ligand>
</feature>
<feature type="domain" description="Carbohydrate kinase FGGY N-terminal" evidence="11">
    <location>
        <begin position="4"/>
        <end position="250"/>
    </location>
</feature>
<feature type="binding site" evidence="9">
    <location>
        <position position="14"/>
    </location>
    <ligand>
        <name>ATP</name>
        <dbReference type="ChEBI" id="CHEBI:30616"/>
    </ligand>
</feature>
<evidence type="ECO:0000256" key="6">
    <source>
        <dbReference type="ARBA" id="ARBA00022798"/>
    </source>
</evidence>
<evidence type="ECO:0000256" key="5">
    <source>
        <dbReference type="ARBA" id="ARBA00022777"/>
    </source>
</evidence>
<evidence type="ECO:0000256" key="3">
    <source>
        <dbReference type="ARBA" id="ARBA00022679"/>
    </source>
</evidence>
<dbReference type="GO" id="GO:0006072">
    <property type="term" value="P:glycerol-3-phosphate metabolic process"/>
    <property type="evidence" value="ECO:0007669"/>
    <property type="project" value="InterPro"/>
</dbReference>
<feature type="binding site" evidence="9">
    <location>
        <position position="312"/>
    </location>
    <ligand>
        <name>ATP</name>
        <dbReference type="ChEBI" id="CHEBI:30616"/>
    </ligand>
</feature>
<keyword evidence="14" id="KW-1185">Reference proteome</keyword>
<sequence>MSGYVLAIDQGTTSTRSIVFNDRYAVVGVGQQEFTQHFPRSGWVEHEPADLWTTTVETMRLALADAGLSAGDIAGIGITNQRETTLIWDRETGQPIHRALVWQDRRTADLCARYDAEGLEHLITERTGLIIDPYFSGSKIAWLLDTVEGARAKAEAGHLAFGTVDSWLIWNLTGGRRHVTDATNASRSMLYDIARGDWDDDLLRALDIPRALLPEVLDCAADFGTTDPAILGTGVPILGVAGDQQAAVVGQACFSPGMIKSTYGTGCFALINTGTDRVASTNRLLTTIGYRLNGTTTYALEGAIFIAGAAVQWLRDGLGLIERADQSGPLAAEADPEQAVYLVPAFTGLGAPHWDPHARGAMFGLSRATGPRELARAALESVCFQTADLLEAMHKDWSVEGERTVLRVDGGMVASDWTMQRLADLLGAPVDRPMVLETTALGAAWLAGHKAGVWPDMEGFAAGWRPDRRFEAAMSEEERARRLAGWRDAVRRTLTR</sequence>
<dbReference type="CDD" id="cd07786">
    <property type="entry name" value="FGGY_EcGK_like"/>
    <property type="match status" value="1"/>
</dbReference>
<proteinExistence type="inferred from homology"/>
<dbReference type="OrthoDB" id="9805576at2"/>
<evidence type="ECO:0000313" key="14">
    <source>
        <dbReference type="Proteomes" id="UP000434582"/>
    </source>
</evidence>
<dbReference type="GO" id="GO:0004370">
    <property type="term" value="F:glycerol kinase activity"/>
    <property type="evidence" value="ECO:0007669"/>
    <property type="project" value="UniProtKB-UniRule"/>
</dbReference>
<feature type="binding site" evidence="9">
    <location>
        <position position="83"/>
    </location>
    <ligand>
        <name>glycerol</name>
        <dbReference type="ChEBI" id="CHEBI:17754"/>
    </ligand>
</feature>
<dbReference type="InterPro" id="IPR043129">
    <property type="entry name" value="ATPase_NBD"/>
</dbReference>
<dbReference type="InterPro" id="IPR018483">
    <property type="entry name" value="Carb_kinase_FGGY_CS"/>
</dbReference>
<accession>A0A7X2D3A1</accession>
<evidence type="ECO:0000259" key="12">
    <source>
        <dbReference type="Pfam" id="PF02782"/>
    </source>
</evidence>
<feature type="domain" description="Carbohydrate kinase FGGY C-terminal" evidence="12">
    <location>
        <begin position="261"/>
        <end position="450"/>
    </location>
</feature>
<protein>
    <recommendedName>
        <fullName evidence="9">Glycerol kinase</fullName>
        <ecNumber evidence="9">2.7.1.30</ecNumber>
    </recommendedName>
    <alternativeName>
        <fullName evidence="9">ATP:glycerol 3-phosphotransferase</fullName>
    </alternativeName>
    <alternativeName>
        <fullName evidence="9">Glycerokinase</fullName>
        <shortName evidence="9">GK</shortName>
    </alternativeName>
</protein>
<dbReference type="Pfam" id="PF00370">
    <property type="entry name" value="FGGY_N"/>
    <property type="match status" value="1"/>
</dbReference>
<dbReference type="GO" id="GO:0005829">
    <property type="term" value="C:cytosol"/>
    <property type="evidence" value="ECO:0007669"/>
    <property type="project" value="TreeGrafter"/>
</dbReference>
<comment type="caution">
    <text evidence="13">The sequence shown here is derived from an EMBL/GenBank/DDBJ whole genome shotgun (WGS) entry which is preliminary data.</text>
</comment>
<comment type="pathway">
    <text evidence="1 9">Polyol metabolism; glycerol degradation via glycerol kinase pathway; sn-glycerol 3-phosphate from glycerol: step 1/1.</text>
</comment>
<feature type="binding site" evidence="9">
    <location>
        <position position="12"/>
    </location>
    <ligand>
        <name>ATP</name>
        <dbReference type="ChEBI" id="CHEBI:30616"/>
    </ligand>
</feature>
<dbReference type="EC" id="2.7.1.30" evidence="9"/>
<feature type="binding site" evidence="9">
    <location>
        <position position="16"/>
    </location>
    <ligand>
        <name>ADP</name>
        <dbReference type="ChEBI" id="CHEBI:456216"/>
    </ligand>
</feature>
<dbReference type="UniPathway" id="UPA00618">
    <property type="reaction ID" value="UER00672"/>
</dbReference>
<evidence type="ECO:0000313" key="13">
    <source>
        <dbReference type="EMBL" id="MQX35347.1"/>
    </source>
</evidence>
<dbReference type="InterPro" id="IPR005999">
    <property type="entry name" value="Glycerol_kin"/>
</dbReference>
<evidence type="ECO:0000256" key="7">
    <source>
        <dbReference type="ARBA" id="ARBA00022840"/>
    </source>
</evidence>
<organism evidence="13 14">
    <name type="scientific">Roseospira navarrensis</name>
    <dbReference type="NCBI Taxonomy" id="140058"/>
    <lineage>
        <taxon>Bacteria</taxon>
        <taxon>Pseudomonadati</taxon>
        <taxon>Pseudomonadota</taxon>
        <taxon>Alphaproteobacteria</taxon>
        <taxon>Rhodospirillales</taxon>
        <taxon>Rhodospirillaceae</taxon>
        <taxon>Roseospira</taxon>
    </lineage>
</organism>
<dbReference type="GO" id="GO:0005524">
    <property type="term" value="F:ATP binding"/>
    <property type="evidence" value="ECO:0007669"/>
    <property type="project" value="UniProtKB-UniRule"/>
</dbReference>
<feature type="binding site" evidence="9">
    <location>
        <position position="13"/>
    </location>
    <ligand>
        <name>ATP</name>
        <dbReference type="ChEBI" id="CHEBI:30616"/>
    </ligand>
</feature>
<comment type="similarity">
    <text evidence="2 9 10">Belongs to the FGGY kinase family.</text>
</comment>
<evidence type="ECO:0000256" key="2">
    <source>
        <dbReference type="ARBA" id="ARBA00009156"/>
    </source>
</evidence>
<dbReference type="RefSeq" id="WP_153340745.1">
    <property type="nucleotide sequence ID" value="NZ_WIVE01000003.1"/>
</dbReference>
<feature type="binding site" evidence="9">
    <location>
        <position position="411"/>
    </location>
    <ligand>
        <name>ATP</name>
        <dbReference type="ChEBI" id="CHEBI:30616"/>
    </ligand>
</feature>
<keyword evidence="5 9" id="KW-0418">Kinase</keyword>
<dbReference type="InterPro" id="IPR018485">
    <property type="entry name" value="FGGY_C"/>
</dbReference>
<comment type="activity regulation">
    <text evidence="9">Inhibited by fructose 1,6-bisphosphate (FBP).</text>
</comment>
<dbReference type="SUPFAM" id="SSF53067">
    <property type="entry name" value="Actin-like ATPase domain"/>
    <property type="match status" value="2"/>
</dbReference>
<comment type="function">
    <text evidence="9">Key enzyme in the regulation of glycerol uptake and metabolism. Catalyzes the phosphorylation of glycerol to yield sn-glycerol 3-phosphate.</text>
</comment>
<reference evidence="13 14" key="1">
    <citation type="submission" date="2019-10" db="EMBL/GenBank/DDBJ databases">
        <title>Draft whole-genome sequence of the purple nonsulfur photosynthetic bacterium Roseospira navarrensis DSM 15114.</title>
        <authorList>
            <person name="Kyndt J.A."/>
            <person name="Meyer T.E."/>
        </authorList>
    </citation>
    <scope>NUCLEOTIDE SEQUENCE [LARGE SCALE GENOMIC DNA]</scope>
    <source>
        <strain evidence="13 14">DSM 15114</strain>
    </source>
</reference>
<dbReference type="PANTHER" id="PTHR10196:SF78">
    <property type="entry name" value="GLYCEROL KINASE"/>
    <property type="match status" value="1"/>
</dbReference>
<comment type="catalytic activity">
    <reaction evidence="8 9">
        <text>glycerol + ATP = sn-glycerol 3-phosphate + ADP + H(+)</text>
        <dbReference type="Rhea" id="RHEA:21644"/>
        <dbReference type="ChEBI" id="CHEBI:15378"/>
        <dbReference type="ChEBI" id="CHEBI:17754"/>
        <dbReference type="ChEBI" id="CHEBI:30616"/>
        <dbReference type="ChEBI" id="CHEBI:57597"/>
        <dbReference type="ChEBI" id="CHEBI:456216"/>
        <dbReference type="EC" id="2.7.1.30"/>
    </reaction>
</comment>
<feature type="binding site" evidence="9">
    <location>
        <position position="265"/>
    </location>
    <ligand>
        <name>ATP</name>
        <dbReference type="ChEBI" id="CHEBI:30616"/>
    </ligand>
</feature>
<keyword evidence="3 9" id="KW-0808">Transferase</keyword>
<feature type="binding site" evidence="9">
    <location>
        <position position="265"/>
    </location>
    <ligand>
        <name>ADP</name>
        <dbReference type="ChEBI" id="CHEBI:456216"/>
    </ligand>
</feature>
<feature type="binding site" evidence="9">
    <location>
        <position position="134"/>
    </location>
    <ligand>
        <name>sn-glycerol 3-phosphate</name>
        <dbReference type="ChEBI" id="CHEBI:57597"/>
    </ligand>
</feature>
<feature type="binding site" evidence="9">
    <location>
        <position position="83"/>
    </location>
    <ligand>
        <name>sn-glycerol 3-phosphate</name>
        <dbReference type="ChEBI" id="CHEBI:57597"/>
    </ligand>
</feature>
<keyword evidence="7 9" id="KW-0067">ATP-binding</keyword>
<evidence type="ECO:0000256" key="1">
    <source>
        <dbReference type="ARBA" id="ARBA00005190"/>
    </source>
</evidence>
<comment type="caution">
    <text evidence="9">Lacks conserved residue(s) required for the propagation of feature annotation.</text>
</comment>
<dbReference type="AlphaFoldDB" id="A0A7X2D3A1"/>
<gene>
    <name evidence="9 13" type="primary">glpK</name>
    <name evidence="13" type="ORF">GHC57_02330</name>
</gene>
<dbReference type="InterPro" id="IPR018484">
    <property type="entry name" value="FGGY_N"/>
</dbReference>
<feature type="binding site" evidence="9">
    <location>
        <position position="12"/>
    </location>
    <ligand>
        <name>ADP</name>
        <dbReference type="ChEBI" id="CHEBI:456216"/>
    </ligand>
</feature>
<feature type="binding site" evidence="9">
    <location>
        <position position="134"/>
    </location>
    <ligand>
        <name>glycerol</name>
        <dbReference type="ChEBI" id="CHEBI:17754"/>
    </ligand>
</feature>
<keyword evidence="6 9" id="KW-0319">Glycerol metabolism</keyword>
<dbReference type="NCBIfam" id="NF000756">
    <property type="entry name" value="PRK00047.1"/>
    <property type="match status" value="1"/>
</dbReference>
<feature type="binding site" evidence="9">
    <location>
        <position position="82"/>
    </location>
    <ligand>
        <name>sn-glycerol 3-phosphate</name>
        <dbReference type="ChEBI" id="CHEBI:57597"/>
    </ligand>
</feature>
<evidence type="ECO:0000256" key="9">
    <source>
        <dbReference type="HAMAP-Rule" id="MF_00186"/>
    </source>
</evidence>
<dbReference type="FunFam" id="3.30.420.40:FF:000007">
    <property type="entry name" value="Glycerol kinase"/>
    <property type="match status" value="1"/>
</dbReference>